<feature type="compositionally biased region" description="Low complexity" evidence="1">
    <location>
        <begin position="383"/>
        <end position="395"/>
    </location>
</feature>
<evidence type="ECO:0000256" key="2">
    <source>
        <dbReference type="SAM" id="Phobius"/>
    </source>
</evidence>
<feature type="compositionally biased region" description="Basic residues" evidence="1">
    <location>
        <begin position="190"/>
        <end position="201"/>
    </location>
</feature>
<evidence type="ECO:0000313" key="4">
    <source>
        <dbReference type="Proteomes" id="UP000887226"/>
    </source>
</evidence>
<feature type="compositionally biased region" description="Basic and acidic residues" evidence="1">
    <location>
        <begin position="231"/>
        <end position="243"/>
    </location>
</feature>
<dbReference type="AlphaFoldDB" id="A0A9P8CF42"/>
<keyword evidence="2" id="KW-0472">Membrane</keyword>
<feature type="region of interest" description="Disordered" evidence="1">
    <location>
        <begin position="261"/>
        <end position="291"/>
    </location>
</feature>
<keyword evidence="2" id="KW-0812">Transmembrane</keyword>
<feature type="compositionally biased region" description="Basic and acidic residues" evidence="1">
    <location>
        <begin position="365"/>
        <end position="375"/>
    </location>
</feature>
<reference evidence="3" key="1">
    <citation type="journal article" date="2021" name="IMA Fungus">
        <title>Genomic characterization of three marine fungi, including Emericellopsis atlantica sp. nov. with signatures of a generalist lifestyle and marine biomass degradation.</title>
        <authorList>
            <person name="Hagestad O.C."/>
            <person name="Hou L."/>
            <person name="Andersen J.H."/>
            <person name="Hansen E.H."/>
            <person name="Altermark B."/>
            <person name="Li C."/>
            <person name="Kuhnert E."/>
            <person name="Cox R.J."/>
            <person name="Crous P.W."/>
            <person name="Spatafora J.W."/>
            <person name="Lail K."/>
            <person name="Amirebrahimi M."/>
            <person name="Lipzen A."/>
            <person name="Pangilinan J."/>
            <person name="Andreopoulos W."/>
            <person name="Hayes R.D."/>
            <person name="Ng V."/>
            <person name="Grigoriev I.V."/>
            <person name="Jackson S.A."/>
            <person name="Sutton T.D.S."/>
            <person name="Dobson A.D.W."/>
            <person name="Rama T."/>
        </authorList>
    </citation>
    <scope>NUCLEOTIDE SEQUENCE</scope>
    <source>
        <strain evidence="3">TRa3180A</strain>
    </source>
</reference>
<proteinExistence type="predicted"/>
<feature type="region of interest" description="Disordered" evidence="1">
    <location>
        <begin position="578"/>
        <end position="626"/>
    </location>
</feature>
<feature type="compositionally biased region" description="Acidic residues" evidence="1">
    <location>
        <begin position="446"/>
        <end position="470"/>
    </location>
</feature>
<feature type="region of interest" description="Disordered" evidence="1">
    <location>
        <begin position="493"/>
        <end position="536"/>
    </location>
</feature>
<sequence>MAASAALDIIKGNWKTGTTAASAASVIIIVATIAKLTLPQLRKFLTQNKKASRGKKEKKMLNKLREQQLQLKAENTEESDCAPKGRTAKDSVLKIKEAIPVNTTTLREESPTVSDPQLKLPTQGGGNQGKKKNKKNKRQEEQLKSKPQASIPEAGKAAQEGVEESVVHEIQTVSVLLASLTTQDDEGEKKKKKKRKRKGKGKGQGGQLTTSTAVRDMAHNNEVDWGAADIRPSKVEPTRQIHHEATKYSVTRVHVIREEDIAGSVSSDEPTDFSAESNPVRHNRKPKNNFPEIAEMFSRTMDGRPLYPVSPAPTATKVEPVVNIPTATKVEPVVVTKYAYAESENEESEFDYDSDSSVEFILSETEPRHIDKETNPRAIRTQSSFSRSESSFVERIGPGNMTSSRASGTQLEAATVQTEGESGHISIEKLQAVQESADDQHHEADFADGEDEEAEYEEGGYGDDGDYEGYAEEYDGEYDEEEYWEEGQYMEENAKEAPAQAAGSEVLAPAQDETKGSTSAQKIPSSNIAAAPFQSIAAPKKTEEKVFFDYYDPLTWAKESNEETGSTRSFSDKVFMQPLGKDHGRRYTAKSTSPSVSTAAPAVPAASGMNKTKTKNKGNGKGKGKSEKLGFQFTILGDAEA</sequence>
<dbReference type="Proteomes" id="UP000887226">
    <property type="component" value="Unassembled WGS sequence"/>
</dbReference>
<feature type="compositionally biased region" description="Polar residues" evidence="1">
    <location>
        <begin position="516"/>
        <end position="528"/>
    </location>
</feature>
<gene>
    <name evidence="3" type="ORF">BJ878DRAFT_73904</name>
</gene>
<keyword evidence="2" id="KW-1133">Transmembrane helix</keyword>
<feature type="compositionally biased region" description="Low complexity" evidence="1">
    <location>
        <begin position="591"/>
        <end position="611"/>
    </location>
</feature>
<feature type="transmembrane region" description="Helical" evidence="2">
    <location>
        <begin position="20"/>
        <end position="38"/>
    </location>
</feature>
<feature type="compositionally biased region" description="Polar residues" evidence="1">
    <location>
        <begin position="103"/>
        <end position="115"/>
    </location>
</feature>
<feature type="region of interest" description="Disordered" evidence="1">
    <location>
        <begin position="177"/>
        <end position="243"/>
    </location>
</feature>
<evidence type="ECO:0000313" key="3">
    <source>
        <dbReference type="EMBL" id="KAG9244350.1"/>
    </source>
</evidence>
<keyword evidence="4" id="KW-1185">Reference proteome</keyword>
<comment type="caution">
    <text evidence="3">The sequence shown here is derived from an EMBL/GenBank/DDBJ whole genome shotgun (WGS) entry which is preliminary data.</text>
</comment>
<dbReference type="EMBL" id="MU253912">
    <property type="protein sequence ID" value="KAG9244350.1"/>
    <property type="molecule type" value="Genomic_DNA"/>
</dbReference>
<name>A0A9P8CF42_9HELO</name>
<evidence type="ECO:0000256" key="1">
    <source>
        <dbReference type="SAM" id="MobiDB-lite"/>
    </source>
</evidence>
<accession>A0A9P8CF42</accession>
<feature type="region of interest" description="Disordered" evidence="1">
    <location>
        <begin position="434"/>
        <end position="470"/>
    </location>
</feature>
<feature type="region of interest" description="Disordered" evidence="1">
    <location>
        <begin position="364"/>
        <end position="409"/>
    </location>
</feature>
<feature type="compositionally biased region" description="Basic residues" evidence="1">
    <location>
        <begin position="612"/>
        <end position="623"/>
    </location>
</feature>
<feature type="region of interest" description="Disordered" evidence="1">
    <location>
        <begin position="103"/>
        <end position="165"/>
    </location>
</feature>
<feature type="compositionally biased region" description="Polar residues" evidence="1">
    <location>
        <begin position="400"/>
        <end position="409"/>
    </location>
</feature>
<organism evidence="3 4">
    <name type="scientific">Calycina marina</name>
    <dbReference type="NCBI Taxonomy" id="1763456"/>
    <lineage>
        <taxon>Eukaryota</taxon>
        <taxon>Fungi</taxon>
        <taxon>Dikarya</taxon>
        <taxon>Ascomycota</taxon>
        <taxon>Pezizomycotina</taxon>
        <taxon>Leotiomycetes</taxon>
        <taxon>Helotiales</taxon>
        <taxon>Pezizellaceae</taxon>
        <taxon>Calycina</taxon>
    </lineage>
</organism>
<protein>
    <submittedName>
        <fullName evidence="3">Uncharacterized protein</fullName>
    </submittedName>
</protein>